<dbReference type="GO" id="GO:0106026">
    <property type="term" value="F:Gly-tRNA(Ala) deacylase activity"/>
    <property type="evidence" value="ECO:0007669"/>
    <property type="project" value="UniProtKB-UniRule"/>
</dbReference>
<dbReference type="InterPro" id="IPR003732">
    <property type="entry name" value="Daa-tRNA_deacyls_DTD"/>
</dbReference>
<dbReference type="GO" id="GO:0000049">
    <property type="term" value="F:tRNA binding"/>
    <property type="evidence" value="ECO:0007669"/>
    <property type="project" value="UniProtKB-UniRule"/>
</dbReference>
<keyword evidence="3" id="KW-0694">RNA-binding</keyword>
<protein>
    <recommendedName>
        <fullName evidence="3">D-aminoacyl-tRNA deacylase</fullName>
        <shortName evidence="3">DTD</shortName>
        <ecNumber evidence="3">3.1.1.96</ecNumber>
    </recommendedName>
    <alternativeName>
        <fullName evidence="3">Gly-tRNA(Ala) deacylase</fullName>
        <ecNumber evidence="3">3.1.1.-</ecNumber>
    </alternativeName>
</protein>
<comment type="subcellular location">
    <subcellularLocation>
        <location evidence="3">Cytoplasm</location>
    </subcellularLocation>
</comment>
<dbReference type="PANTHER" id="PTHR10472:SF5">
    <property type="entry name" value="D-AMINOACYL-TRNA DEACYLASE 1"/>
    <property type="match status" value="1"/>
</dbReference>
<keyword evidence="2 3" id="KW-0378">Hydrolase</keyword>
<organism evidence="4 5">
    <name type="scientific">Francisella persica ATCC VR-331</name>
    <dbReference type="NCBI Taxonomy" id="1086726"/>
    <lineage>
        <taxon>Bacteria</taxon>
        <taxon>Pseudomonadati</taxon>
        <taxon>Pseudomonadota</taxon>
        <taxon>Gammaproteobacteria</taxon>
        <taxon>Thiotrichales</taxon>
        <taxon>Francisellaceae</taxon>
        <taxon>Francisella</taxon>
    </lineage>
</organism>
<comment type="similarity">
    <text evidence="1 3">Belongs to the DTD family.</text>
</comment>
<evidence type="ECO:0000313" key="5">
    <source>
        <dbReference type="Proteomes" id="UP000242800"/>
    </source>
</evidence>
<reference evidence="4 5" key="1">
    <citation type="journal article" date="2016" name="Int. J. Syst. Evol. Microbiol.">
        <title>Reclassification of Wolbachia persica as Francisella persica comb. nov. and emended description of the family Francisellaceae.</title>
        <authorList>
            <person name="Larson M.A."/>
            <person name="Nalbantoglu U."/>
            <person name="Sayood K."/>
            <person name="Zentz E.B."/>
            <person name="Cer R.Z."/>
            <person name="Iwen P.C."/>
            <person name="Francesconi S.C."/>
            <person name="Bishop-Lilly K.A."/>
            <person name="Mokashi V.P."/>
            <person name="Sjostedt A."/>
            <person name="Hinrichs S.H."/>
        </authorList>
    </citation>
    <scope>NUCLEOTIDE SEQUENCE [LARGE SCALE GENOMIC DNA]</scope>
    <source>
        <strain evidence="4 5">FSC845</strain>
    </source>
</reference>
<dbReference type="EMBL" id="CP012505">
    <property type="protein sequence ID" value="ALB02299.1"/>
    <property type="molecule type" value="Genomic_DNA"/>
</dbReference>
<dbReference type="SUPFAM" id="SSF69500">
    <property type="entry name" value="DTD-like"/>
    <property type="match status" value="1"/>
</dbReference>
<dbReference type="RefSeq" id="WP_064461795.1">
    <property type="nucleotide sequence ID" value="NZ_CP012505.1"/>
</dbReference>
<gene>
    <name evidence="3" type="primary">dtd</name>
    <name evidence="4" type="ORF">ACH24_06105</name>
</gene>
<dbReference type="AlphaFoldDB" id="A0AAC9EUF1"/>
<dbReference type="InterPro" id="IPR023509">
    <property type="entry name" value="DTD-like_sf"/>
</dbReference>
<dbReference type="EC" id="3.1.1.96" evidence="3"/>
<comment type="catalytic activity">
    <reaction evidence="3">
        <text>a D-aminoacyl-tRNA + H2O = a tRNA + a D-alpha-amino acid + H(+)</text>
        <dbReference type="Rhea" id="RHEA:13953"/>
        <dbReference type="Rhea" id="RHEA-COMP:10123"/>
        <dbReference type="Rhea" id="RHEA-COMP:10124"/>
        <dbReference type="ChEBI" id="CHEBI:15377"/>
        <dbReference type="ChEBI" id="CHEBI:15378"/>
        <dbReference type="ChEBI" id="CHEBI:59871"/>
        <dbReference type="ChEBI" id="CHEBI:78442"/>
        <dbReference type="ChEBI" id="CHEBI:79333"/>
        <dbReference type="EC" id="3.1.1.96"/>
    </reaction>
</comment>
<dbReference type="KEGG" id="fper:ACH24_06105"/>
<dbReference type="Gene3D" id="3.50.80.10">
    <property type="entry name" value="D-tyrosyl-tRNA(Tyr) deacylase"/>
    <property type="match status" value="1"/>
</dbReference>
<dbReference type="HAMAP" id="MF_00518">
    <property type="entry name" value="Deacylase_Dtd"/>
    <property type="match status" value="1"/>
</dbReference>
<comment type="subunit">
    <text evidence="3">Homodimer.</text>
</comment>
<keyword evidence="3" id="KW-0820">tRNA-binding</keyword>
<dbReference type="NCBIfam" id="TIGR00256">
    <property type="entry name" value="D-aminoacyl-tRNA deacylase"/>
    <property type="match status" value="1"/>
</dbReference>
<dbReference type="FunFam" id="3.50.80.10:FF:000001">
    <property type="entry name" value="D-aminoacyl-tRNA deacylase"/>
    <property type="match status" value="1"/>
</dbReference>
<dbReference type="Pfam" id="PF02580">
    <property type="entry name" value="Tyr_Deacylase"/>
    <property type="match status" value="1"/>
</dbReference>
<name>A0AAC9EUF1_9GAMM</name>
<comment type="catalytic activity">
    <reaction evidence="3">
        <text>glycyl-tRNA(Ala) + H2O = tRNA(Ala) + glycine + H(+)</text>
        <dbReference type="Rhea" id="RHEA:53744"/>
        <dbReference type="Rhea" id="RHEA-COMP:9657"/>
        <dbReference type="Rhea" id="RHEA-COMP:13640"/>
        <dbReference type="ChEBI" id="CHEBI:15377"/>
        <dbReference type="ChEBI" id="CHEBI:15378"/>
        <dbReference type="ChEBI" id="CHEBI:57305"/>
        <dbReference type="ChEBI" id="CHEBI:78442"/>
        <dbReference type="ChEBI" id="CHEBI:78522"/>
    </reaction>
</comment>
<sequence>MLSIIQRVNCANVVVDDQKVADINKGILALVCIENEDTDQNFEKMADKILKYRLFDDYDGKMNLSLTDIYGEIIIVPQFTLAVDTKKGNRPSFSSGCPNEIAKQKFKEFENIFRNKYNKVQTGIFGADMKVSLTNDGPVTFSFKL</sequence>
<evidence type="ECO:0000313" key="4">
    <source>
        <dbReference type="EMBL" id="ALB02299.1"/>
    </source>
</evidence>
<dbReference type="EC" id="3.1.1.-" evidence="3"/>
<keyword evidence="3" id="KW-0963">Cytoplasm</keyword>
<dbReference type="GO" id="GO:0043908">
    <property type="term" value="F:Ser(Gly)-tRNA(Ala) hydrolase activity"/>
    <property type="evidence" value="ECO:0007669"/>
    <property type="project" value="UniProtKB-UniRule"/>
</dbReference>
<feature type="short sequence motif" description="Gly-cisPro motif, important for rejection of L-amino acids" evidence="3">
    <location>
        <begin position="137"/>
        <end position="138"/>
    </location>
</feature>
<dbReference type="Proteomes" id="UP000242800">
    <property type="component" value="Chromosome"/>
</dbReference>
<accession>A0AAC9EUF1</accession>
<dbReference type="GO" id="GO:0019478">
    <property type="term" value="P:D-amino acid catabolic process"/>
    <property type="evidence" value="ECO:0007669"/>
    <property type="project" value="UniProtKB-UniRule"/>
</dbReference>
<evidence type="ECO:0000256" key="2">
    <source>
        <dbReference type="ARBA" id="ARBA00022801"/>
    </source>
</evidence>
<proteinExistence type="inferred from homology"/>
<evidence type="ECO:0000256" key="1">
    <source>
        <dbReference type="ARBA" id="ARBA00009673"/>
    </source>
</evidence>
<dbReference type="GO" id="GO:0051500">
    <property type="term" value="F:D-tyrosyl-tRNA(Tyr) deacylase activity"/>
    <property type="evidence" value="ECO:0007669"/>
    <property type="project" value="TreeGrafter"/>
</dbReference>
<dbReference type="PANTHER" id="PTHR10472">
    <property type="entry name" value="D-TYROSYL-TRNA TYR DEACYLASE"/>
    <property type="match status" value="1"/>
</dbReference>
<keyword evidence="5" id="KW-1185">Reference proteome</keyword>
<dbReference type="GO" id="GO:0005737">
    <property type="term" value="C:cytoplasm"/>
    <property type="evidence" value="ECO:0007669"/>
    <property type="project" value="UniProtKB-SubCell"/>
</dbReference>
<comment type="function">
    <text evidence="3">An aminoacyl-tRNA editing enzyme that deacylates mischarged D-aminoacyl-tRNAs. Also deacylates mischarged glycyl-tRNA(Ala), protecting cells against glycine mischarging by AlaRS. Acts via tRNA-based rather than protein-based catalysis; rejects L-amino acids rather than detecting D-amino acids in the active site. By recycling D-aminoacyl-tRNA to D-amino acids and free tRNA molecules, this enzyme counteracts the toxicity associated with the formation of D-aminoacyl-tRNA entities in vivo and helps enforce protein L-homochirality.</text>
</comment>
<comment type="domain">
    <text evidence="3">A Gly-cisPro motif from one monomer fits into the active site of the other monomer to allow specific chiral rejection of L-amino acids.</text>
</comment>
<evidence type="ECO:0000256" key="3">
    <source>
        <dbReference type="HAMAP-Rule" id="MF_00518"/>
    </source>
</evidence>